<evidence type="ECO:0000313" key="4">
    <source>
        <dbReference type="Proteomes" id="UP001231587"/>
    </source>
</evidence>
<organism evidence="1 3">
    <name type="scientific">Formosa algae</name>
    <dbReference type="NCBI Taxonomy" id="225843"/>
    <lineage>
        <taxon>Bacteria</taxon>
        <taxon>Pseudomonadati</taxon>
        <taxon>Bacteroidota</taxon>
        <taxon>Flavobacteriia</taxon>
        <taxon>Flavobacteriales</taxon>
        <taxon>Flavobacteriaceae</taxon>
        <taxon>Formosa</taxon>
    </lineage>
</organism>
<dbReference type="SUPFAM" id="SSF52058">
    <property type="entry name" value="L domain-like"/>
    <property type="match status" value="1"/>
</dbReference>
<comment type="caution">
    <text evidence="1">The sequence shown here is derived from an EMBL/GenBank/DDBJ whole genome shotgun (WGS) entry which is preliminary data.</text>
</comment>
<keyword evidence="4" id="KW-1185">Reference proteome</keyword>
<evidence type="ECO:0008006" key="5">
    <source>
        <dbReference type="Google" id="ProtNLM"/>
    </source>
</evidence>
<evidence type="ECO:0000313" key="1">
    <source>
        <dbReference type="EMBL" id="MBP1841748.1"/>
    </source>
</evidence>
<dbReference type="Proteomes" id="UP001138672">
    <property type="component" value="Unassembled WGS sequence"/>
</dbReference>
<protein>
    <recommendedName>
        <fullName evidence="5">Leucine-rich repeat domain-containing protein</fullName>
    </recommendedName>
</protein>
<reference evidence="1" key="1">
    <citation type="submission" date="2021-03" db="EMBL/GenBank/DDBJ databases">
        <title>Genomic Encyclopedia of Type Strains, Phase IV (KMG-IV): sequencing the most valuable type-strain genomes for metagenomic binning, comparative biology and taxonomic classification.</title>
        <authorList>
            <person name="Goeker M."/>
        </authorList>
    </citation>
    <scope>NUCLEOTIDE SEQUENCE</scope>
    <source>
        <strain evidence="1">DSM 15523</strain>
        <strain evidence="2 4">DSM 16476</strain>
    </source>
</reference>
<dbReference type="Gene3D" id="3.80.10.10">
    <property type="entry name" value="Ribonuclease Inhibitor"/>
    <property type="match status" value="1"/>
</dbReference>
<dbReference type="Proteomes" id="UP001231587">
    <property type="component" value="Unassembled WGS sequence"/>
</dbReference>
<dbReference type="EMBL" id="JAUSUU010000018">
    <property type="protein sequence ID" value="MDQ0337213.1"/>
    <property type="molecule type" value="Genomic_DNA"/>
</dbReference>
<dbReference type="AlphaFoldDB" id="A0A9X0YRP8"/>
<dbReference type="RefSeq" id="WP_057782164.1">
    <property type="nucleotide sequence ID" value="NZ_JAGGJQ010000019.1"/>
</dbReference>
<dbReference type="InterPro" id="IPR032675">
    <property type="entry name" value="LRR_dom_sf"/>
</dbReference>
<evidence type="ECO:0000313" key="3">
    <source>
        <dbReference type="Proteomes" id="UP001138672"/>
    </source>
</evidence>
<accession>A0A9X0YRP8</accession>
<sequence length="228" mass="27316">MDWRFNTIWFEQINSDLFTKWDFKEKSNDNLNFENIEYAILWYFKYKGISFDLLPESDKLLYLEMNWANFKDLNGIEKYRNLKRLELHYCTKLENDSGISSLKNSLEILHINQSKKFKPTSELNELKKLKVLRLNFCGELENLNFLKNFPDLIDFRFTNTTILNGDLTPLLEHPSIRSVGFMNKRHYNYKDTQIAKELNLKSSIEYQDFVYKGEFSTFKYKNTTANNV</sequence>
<name>A0A9X0YRP8_9FLAO</name>
<evidence type="ECO:0000313" key="2">
    <source>
        <dbReference type="EMBL" id="MDQ0337213.1"/>
    </source>
</evidence>
<dbReference type="EMBL" id="JAGGJQ010000019">
    <property type="protein sequence ID" value="MBP1841748.1"/>
    <property type="molecule type" value="Genomic_DNA"/>
</dbReference>
<gene>
    <name evidence="1" type="ORF">J2Z56_003686</name>
    <name evidence="2" type="ORF">J2Z57_003675</name>
</gene>
<dbReference type="OrthoDB" id="9157385at2"/>
<proteinExistence type="predicted"/>